<dbReference type="FunFam" id="3.40.50.720:FF:000158">
    <property type="entry name" value="Zinc-binding alcohol dehydrogenase"/>
    <property type="match status" value="1"/>
</dbReference>
<dbReference type="InterPro" id="IPR020843">
    <property type="entry name" value="ER"/>
</dbReference>
<evidence type="ECO:0000256" key="6">
    <source>
        <dbReference type="ARBA" id="ARBA00022833"/>
    </source>
</evidence>
<dbReference type="InterPro" id="IPR011032">
    <property type="entry name" value="GroES-like_sf"/>
</dbReference>
<dbReference type="SMART" id="SM00829">
    <property type="entry name" value="PKS_ER"/>
    <property type="match status" value="1"/>
</dbReference>
<dbReference type="PROSITE" id="PS00059">
    <property type="entry name" value="ADH_ZINC"/>
    <property type="match status" value="1"/>
</dbReference>
<dbReference type="Pfam" id="PF08240">
    <property type="entry name" value="ADH_N"/>
    <property type="match status" value="1"/>
</dbReference>
<dbReference type="Gene3D" id="3.40.50.720">
    <property type="entry name" value="NAD(P)-binding Rossmann-like Domain"/>
    <property type="match status" value="1"/>
</dbReference>
<dbReference type="SUPFAM" id="SSF50129">
    <property type="entry name" value="GroES-like"/>
    <property type="match status" value="1"/>
</dbReference>
<comment type="cofactor">
    <cofactor evidence="1 11">
        <name>Zn(2+)</name>
        <dbReference type="ChEBI" id="CHEBI:29105"/>
    </cofactor>
</comment>
<evidence type="ECO:0000256" key="5">
    <source>
        <dbReference type="ARBA" id="ARBA00022723"/>
    </source>
</evidence>
<dbReference type="InterPro" id="IPR013149">
    <property type="entry name" value="ADH-like_C"/>
</dbReference>
<dbReference type="SUPFAM" id="SSF51735">
    <property type="entry name" value="NAD(P)-binding Rossmann-fold domains"/>
    <property type="match status" value="1"/>
</dbReference>
<keyword evidence="7" id="KW-0521">NADP</keyword>
<protein>
    <recommendedName>
        <fullName evidence="9">alcohol dehydrogenase (NADP(+))</fullName>
        <ecNumber evidence="9">1.1.1.2</ecNumber>
    </recommendedName>
</protein>
<evidence type="ECO:0000256" key="1">
    <source>
        <dbReference type="ARBA" id="ARBA00001947"/>
    </source>
</evidence>
<evidence type="ECO:0000256" key="2">
    <source>
        <dbReference type="ARBA" id="ARBA00008072"/>
    </source>
</evidence>
<dbReference type="GO" id="GO:0008106">
    <property type="term" value="F:alcohol dehydrogenase (NADP+) activity"/>
    <property type="evidence" value="ECO:0007669"/>
    <property type="project" value="UniProtKB-EC"/>
</dbReference>
<dbReference type="InterPro" id="IPR002328">
    <property type="entry name" value="ADH_Zn_CS"/>
</dbReference>
<comment type="subunit">
    <text evidence="3">Homodimer.</text>
</comment>
<evidence type="ECO:0000256" key="8">
    <source>
        <dbReference type="ARBA" id="ARBA00023002"/>
    </source>
</evidence>
<dbReference type="InterPro" id="IPR029752">
    <property type="entry name" value="D-isomer_DH_CS1"/>
</dbReference>
<proteinExistence type="inferred from homology"/>
<keyword evidence="6 11" id="KW-0862">Zinc</keyword>
<evidence type="ECO:0000313" key="13">
    <source>
        <dbReference type="EMBL" id="KAF5329600.1"/>
    </source>
</evidence>
<keyword evidence="8" id="KW-0560">Oxidoreductase</keyword>
<dbReference type="InterPro" id="IPR013154">
    <property type="entry name" value="ADH-like_N"/>
</dbReference>
<evidence type="ECO:0000256" key="7">
    <source>
        <dbReference type="ARBA" id="ARBA00022857"/>
    </source>
</evidence>
<dbReference type="Pfam" id="PF00107">
    <property type="entry name" value="ADH_zinc_N"/>
    <property type="match status" value="1"/>
</dbReference>
<dbReference type="Proteomes" id="UP000567179">
    <property type="component" value="Unassembled WGS sequence"/>
</dbReference>
<evidence type="ECO:0000313" key="14">
    <source>
        <dbReference type="Proteomes" id="UP000567179"/>
    </source>
</evidence>
<name>A0A8H5BU30_9AGAR</name>
<dbReference type="EC" id="1.1.1.2" evidence="9"/>
<reference evidence="13 14" key="1">
    <citation type="journal article" date="2020" name="ISME J.">
        <title>Uncovering the hidden diversity of litter-decomposition mechanisms in mushroom-forming fungi.</title>
        <authorList>
            <person name="Floudas D."/>
            <person name="Bentzer J."/>
            <person name="Ahren D."/>
            <person name="Johansson T."/>
            <person name="Persson P."/>
            <person name="Tunlid A."/>
        </authorList>
    </citation>
    <scope>NUCLEOTIDE SEQUENCE [LARGE SCALE GENOMIC DNA]</scope>
    <source>
        <strain evidence="13 14">CBS 101986</strain>
    </source>
</reference>
<evidence type="ECO:0000256" key="10">
    <source>
        <dbReference type="ARBA" id="ARBA00050997"/>
    </source>
</evidence>
<evidence type="ECO:0000256" key="11">
    <source>
        <dbReference type="RuleBase" id="RU361277"/>
    </source>
</evidence>
<evidence type="ECO:0000256" key="3">
    <source>
        <dbReference type="ARBA" id="ARBA00011738"/>
    </source>
</evidence>
<dbReference type="GO" id="GO:0006066">
    <property type="term" value="P:alcohol metabolic process"/>
    <property type="evidence" value="ECO:0007669"/>
    <property type="project" value="UniProtKB-ARBA"/>
</dbReference>
<evidence type="ECO:0000256" key="9">
    <source>
        <dbReference type="ARBA" id="ARBA00024074"/>
    </source>
</evidence>
<dbReference type="CDD" id="cd05283">
    <property type="entry name" value="CAD1"/>
    <property type="match status" value="1"/>
</dbReference>
<dbReference type="PANTHER" id="PTHR42683">
    <property type="entry name" value="ALDEHYDE REDUCTASE"/>
    <property type="match status" value="1"/>
</dbReference>
<sequence length="362" mass="39052">MSSEISWKGYAYGYSPLLTLSIKDTKNWDKLEVIDFKPKQQGDFDVDVKIQFCGVCGSDLHTASGGWGEPMLPLIPGHEITGTVVKVGPKVTEFKIGDRVGVGAQVGSCLDCRLCKNDNENYCREKVDTYNAKYPNGDIAQGGYSTGIRAHQQYVFAIPKELPLEQASPMLCAGLTVFSPLKRHGAGPGKRVGVVGIGGLGHYAIQFAKALGAEVTVFSHSPNKKNDAFELGASHFVSTGDDNFADSLQGKLDLIICTADVSKGIPLDDLMLTLDVNGRFIMVALPDDKLPQLHAMQLATNGALLGGSHIGSKKEALEMLDIAVKHGVKSYIQMLPMKDAGTALKNLKDNKVRFRSVLKVDI</sequence>
<keyword evidence="14" id="KW-1185">Reference proteome</keyword>
<organism evidence="13 14">
    <name type="scientific">Psilocybe cf. subviscida</name>
    <dbReference type="NCBI Taxonomy" id="2480587"/>
    <lineage>
        <taxon>Eukaryota</taxon>
        <taxon>Fungi</taxon>
        <taxon>Dikarya</taxon>
        <taxon>Basidiomycota</taxon>
        <taxon>Agaricomycotina</taxon>
        <taxon>Agaricomycetes</taxon>
        <taxon>Agaricomycetidae</taxon>
        <taxon>Agaricales</taxon>
        <taxon>Agaricineae</taxon>
        <taxon>Strophariaceae</taxon>
        <taxon>Psilocybe</taxon>
    </lineage>
</organism>
<evidence type="ECO:0000259" key="12">
    <source>
        <dbReference type="SMART" id="SM00829"/>
    </source>
</evidence>
<comment type="catalytic activity">
    <reaction evidence="10">
        <text>a primary alcohol + NADP(+) = an aldehyde + NADPH + H(+)</text>
        <dbReference type="Rhea" id="RHEA:15937"/>
        <dbReference type="ChEBI" id="CHEBI:15378"/>
        <dbReference type="ChEBI" id="CHEBI:15734"/>
        <dbReference type="ChEBI" id="CHEBI:17478"/>
        <dbReference type="ChEBI" id="CHEBI:57783"/>
        <dbReference type="ChEBI" id="CHEBI:58349"/>
        <dbReference type="EC" id="1.1.1.2"/>
    </reaction>
    <physiologicalReaction direction="left-to-right" evidence="10">
        <dbReference type="Rhea" id="RHEA:15938"/>
    </physiologicalReaction>
    <physiologicalReaction direction="right-to-left" evidence="10">
        <dbReference type="Rhea" id="RHEA:15939"/>
    </physiologicalReaction>
</comment>
<dbReference type="OrthoDB" id="1879366at2759"/>
<gene>
    <name evidence="13" type="ORF">D9619_009387</name>
</gene>
<comment type="similarity">
    <text evidence="2 11">Belongs to the zinc-containing alcohol dehydrogenase family.</text>
</comment>
<evidence type="ECO:0000256" key="4">
    <source>
        <dbReference type="ARBA" id="ARBA00022553"/>
    </source>
</evidence>
<dbReference type="InterPro" id="IPR036291">
    <property type="entry name" value="NAD(P)-bd_dom_sf"/>
</dbReference>
<dbReference type="InterPro" id="IPR047109">
    <property type="entry name" value="CAD-like"/>
</dbReference>
<comment type="caution">
    <text evidence="13">The sequence shown here is derived from an EMBL/GenBank/DDBJ whole genome shotgun (WGS) entry which is preliminary data.</text>
</comment>
<feature type="domain" description="Enoyl reductase (ER)" evidence="12">
    <location>
        <begin position="26"/>
        <end position="358"/>
    </location>
</feature>
<dbReference type="PROSITE" id="PS00065">
    <property type="entry name" value="D_2_HYDROXYACID_DH_1"/>
    <property type="match status" value="1"/>
</dbReference>
<keyword evidence="5 11" id="KW-0479">Metal-binding</keyword>
<dbReference type="EMBL" id="JAACJJ010000002">
    <property type="protein sequence ID" value="KAF5329600.1"/>
    <property type="molecule type" value="Genomic_DNA"/>
</dbReference>
<dbReference type="GO" id="GO:0008270">
    <property type="term" value="F:zinc ion binding"/>
    <property type="evidence" value="ECO:0007669"/>
    <property type="project" value="InterPro"/>
</dbReference>
<dbReference type="AlphaFoldDB" id="A0A8H5BU30"/>
<keyword evidence="4" id="KW-0597">Phosphoprotein</keyword>
<accession>A0A8H5BU30</accession>
<dbReference type="Gene3D" id="3.90.180.10">
    <property type="entry name" value="Medium-chain alcohol dehydrogenases, catalytic domain"/>
    <property type="match status" value="1"/>
</dbReference>